<dbReference type="eggNOG" id="COG2329">
    <property type="taxonomic scope" value="Bacteria"/>
</dbReference>
<dbReference type="STRING" id="1123501.Wenmar_01450"/>
<accession>A0A0D0NNN3</accession>
<dbReference type="EMBL" id="AONG01000008">
    <property type="protein sequence ID" value="KIQ69880.1"/>
    <property type="molecule type" value="Genomic_DNA"/>
</dbReference>
<keyword evidence="3" id="KW-1185">Reference proteome</keyword>
<sequence>MPLAEFNRGILLHDWDDPRVAPFVNALAQVNLIAQRTPGFVWRLDDAAMERAQTDPASALGPDPRLASTLSVWTDAPALHHFVFRTLHRAFYVRGHEWFVAETAPRVVMWFVPEGHRPTPDEAADRYARLCRDGEGAEAFGWAWLRAEGHLMEAAE</sequence>
<reference evidence="2 3" key="1">
    <citation type="submission" date="2013-01" db="EMBL/GenBank/DDBJ databases">
        <authorList>
            <person name="Fiebig A."/>
            <person name="Goeker M."/>
            <person name="Klenk H.-P.P."/>
        </authorList>
    </citation>
    <scope>NUCLEOTIDE SEQUENCE [LARGE SCALE GENOMIC DNA]</scope>
    <source>
        <strain evidence="2 3">DSM 24838</strain>
    </source>
</reference>
<comment type="caution">
    <text evidence="2">The sequence shown here is derived from an EMBL/GenBank/DDBJ whole genome shotgun (WGS) entry which is preliminary data.</text>
</comment>
<dbReference type="OrthoDB" id="2376237at2"/>
<dbReference type="SUPFAM" id="SSF54909">
    <property type="entry name" value="Dimeric alpha+beta barrel"/>
    <property type="match status" value="1"/>
</dbReference>
<dbReference type="InterPro" id="IPR011008">
    <property type="entry name" value="Dimeric_a/b-barrel"/>
</dbReference>
<protein>
    <recommendedName>
        <fullName evidence="1">DUF3291 domain-containing protein</fullName>
    </recommendedName>
</protein>
<organism evidence="2 3">
    <name type="scientific">Wenxinia marina DSM 24838</name>
    <dbReference type="NCBI Taxonomy" id="1123501"/>
    <lineage>
        <taxon>Bacteria</taxon>
        <taxon>Pseudomonadati</taxon>
        <taxon>Pseudomonadota</taxon>
        <taxon>Alphaproteobacteria</taxon>
        <taxon>Rhodobacterales</taxon>
        <taxon>Roseobacteraceae</taxon>
        <taxon>Wenxinia</taxon>
    </lineage>
</organism>
<evidence type="ECO:0000259" key="1">
    <source>
        <dbReference type="Pfam" id="PF11695"/>
    </source>
</evidence>
<dbReference type="InterPro" id="IPR021708">
    <property type="entry name" value="DUF3291"/>
</dbReference>
<feature type="domain" description="DUF3291" evidence="1">
    <location>
        <begin position="3"/>
        <end position="142"/>
    </location>
</feature>
<name>A0A0D0NNN3_9RHOB</name>
<gene>
    <name evidence="2" type="ORF">Wenmar_01450</name>
</gene>
<evidence type="ECO:0000313" key="3">
    <source>
        <dbReference type="Proteomes" id="UP000035100"/>
    </source>
</evidence>
<proteinExistence type="predicted"/>
<dbReference type="Pfam" id="PF11695">
    <property type="entry name" value="DUF3291"/>
    <property type="match status" value="1"/>
</dbReference>
<evidence type="ECO:0000313" key="2">
    <source>
        <dbReference type="EMBL" id="KIQ69880.1"/>
    </source>
</evidence>
<dbReference type="RefSeq" id="WP_018301187.1">
    <property type="nucleotide sequence ID" value="NZ_KB902276.1"/>
</dbReference>
<dbReference type="AlphaFoldDB" id="A0A0D0NNN3"/>
<dbReference type="Proteomes" id="UP000035100">
    <property type="component" value="Unassembled WGS sequence"/>
</dbReference>